<dbReference type="PANTHER" id="PTHR43077:SF10">
    <property type="entry name" value="TRANSPORT PERMEASE PROTEIN"/>
    <property type="match status" value="1"/>
</dbReference>
<accession>A0ABP7N315</accession>
<dbReference type="Proteomes" id="UP001501591">
    <property type="component" value="Unassembled WGS sequence"/>
</dbReference>
<reference evidence="8" key="1">
    <citation type="journal article" date="2019" name="Int. J. Syst. Evol. Microbiol.">
        <title>The Global Catalogue of Microorganisms (GCM) 10K type strain sequencing project: providing services to taxonomists for standard genome sequencing and annotation.</title>
        <authorList>
            <consortium name="The Broad Institute Genomics Platform"/>
            <consortium name="The Broad Institute Genome Sequencing Center for Infectious Disease"/>
            <person name="Wu L."/>
            <person name="Ma J."/>
        </authorList>
    </citation>
    <scope>NUCLEOTIDE SEQUENCE [LARGE SCALE GENOMIC DNA]</scope>
    <source>
        <strain evidence="8">JCM 17024</strain>
    </source>
</reference>
<dbReference type="InterPro" id="IPR017501">
    <property type="entry name" value="Phage_infect_YhgE_C"/>
</dbReference>
<evidence type="ECO:0000256" key="1">
    <source>
        <dbReference type="ARBA" id="ARBA00004141"/>
    </source>
</evidence>
<dbReference type="PANTHER" id="PTHR43077">
    <property type="entry name" value="TRANSPORT PERMEASE YVFS-RELATED"/>
    <property type="match status" value="1"/>
</dbReference>
<name>A0ABP7N315_9MICO</name>
<feature type="transmembrane region" description="Helical" evidence="5">
    <location>
        <begin position="601"/>
        <end position="625"/>
    </location>
</feature>
<proteinExistence type="predicted"/>
<evidence type="ECO:0000256" key="4">
    <source>
        <dbReference type="ARBA" id="ARBA00023136"/>
    </source>
</evidence>
<dbReference type="Gene3D" id="3.40.1710.10">
    <property type="entry name" value="abc type-2 transporter like domain"/>
    <property type="match status" value="1"/>
</dbReference>
<feature type="transmembrane region" description="Helical" evidence="5">
    <location>
        <begin position="632"/>
        <end position="650"/>
    </location>
</feature>
<gene>
    <name evidence="7" type="ORF">GCM10022383_11160</name>
</gene>
<comment type="caution">
    <text evidence="7">The sequence shown here is derived from an EMBL/GenBank/DDBJ whole genome shotgun (WGS) entry which is preliminary data.</text>
</comment>
<feature type="transmembrane region" description="Helical" evidence="5">
    <location>
        <begin position="21"/>
        <end position="44"/>
    </location>
</feature>
<keyword evidence="3 5" id="KW-1133">Transmembrane helix</keyword>
<dbReference type="InterPro" id="IPR013525">
    <property type="entry name" value="ABC2_TM"/>
</dbReference>
<dbReference type="Pfam" id="PF12698">
    <property type="entry name" value="ABC2_membrane_3"/>
    <property type="match status" value="1"/>
</dbReference>
<feature type="transmembrane region" description="Helical" evidence="5">
    <location>
        <begin position="522"/>
        <end position="546"/>
    </location>
</feature>
<evidence type="ECO:0000313" key="8">
    <source>
        <dbReference type="Proteomes" id="UP001501591"/>
    </source>
</evidence>
<keyword evidence="8" id="KW-1185">Reference proteome</keyword>
<feature type="domain" description="ABC-2 type transporter transmembrane" evidence="6">
    <location>
        <begin position="560"/>
        <end position="704"/>
    </location>
</feature>
<evidence type="ECO:0000313" key="7">
    <source>
        <dbReference type="EMBL" id="GAA3934473.1"/>
    </source>
</evidence>
<evidence type="ECO:0000256" key="5">
    <source>
        <dbReference type="SAM" id="Phobius"/>
    </source>
</evidence>
<keyword evidence="4 5" id="KW-0472">Membrane</keyword>
<keyword evidence="2 5" id="KW-0812">Transmembrane</keyword>
<organism evidence="7 8">
    <name type="scientific">Microbacterium soli</name>
    <dbReference type="NCBI Taxonomy" id="446075"/>
    <lineage>
        <taxon>Bacteria</taxon>
        <taxon>Bacillati</taxon>
        <taxon>Actinomycetota</taxon>
        <taxon>Actinomycetes</taxon>
        <taxon>Micrococcales</taxon>
        <taxon>Microbacteriaceae</taxon>
        <taxon>Microbacterium</taxon>
    </lineage>
</organism>
<feature type="transmembrane region" description="Helical" evidence="5">
    <location>
        <begin position="567"/>
        <end position="595"/>
    </location>
</feature>
<dbReference type="InterPro" id="IPR017500">
    <property type="entry name" value="Phage_infect_YhgE_N"/>
</dbReference>
<dbReference type="EMBL" id="BAABCP010000001">
    <property type="protein sequence ID" value="GAA3934473.1"/>
    <property type="molecule type" value="Genomic_DNA"/>
</dbReference>
<sequence length="727" mass="76736">MRNILQVLRFDLRRATSSVMAVIVLFGLVVVPSLFTWFNVIASWNPFDNTKNLKVAVASADEGYQSDLVPIRLNVGEQVLSELRANDELDWIFTTKDDAIDGTRSGEYYAAIVLPPTFSTDMMTFYARGAEHTRIEYYTNEKKNALAPKITGQGADEVATAVNETFTSTLSEVGLALITSLSDYLDDADTQVALSRLQSHVGEVAAQLRAGASTADMFTALVASSRPLVDGASGLASASGDALRSATGALGDGRRAAQSLKQVLSSTAAALGDALADTVDGYQTLAGSVDDVFASMNAQATSAADSLKAIAARVQTQVDQHQRLRDDLVDTVRPLLPESALDAFDAAVSRIDAAIAREQSLKDRLDEGATRIADGDTAGQAAHTEISKLIAEAKTAMQDARSAYTDSLQPKLDALADTLASISRDVDRIGGELSSAMRSLTGSGSVSGALTDAEALTTGISQSLTDTADRFDELDAALSKAIDTGDLSDLTKAIGSDPEALAGFLAEPVGLTRVPVYSVVSFGAAMTPLYTVLALWVGALLAAVSIRVDPPQGEDSPLPPLSPAETYLGRFGIFAIVGLLQSSLVCLGSILFTQVQPQHPLLLLLAGWVGSLVFMLVIYTFVVAFGSAGKALAVLLLVIQISGSGGAYPLQVLPPWFQGISPFLPATHAVNAMRSAIAGMYENDYWVSLGFLALFAVPALLLGLVLRLPLMNGNQRMLQALHSTRLL</sequence>
<dbReference type="RefSeq" id="WP_344818542.1">
    <property type="nucleotide sequence ID" value="NZ_BAABCP010000001.1"/>
</dbReference>
<evidence type="ECO:0000256" key="3">
    <source>
        <dbReference type="ARBA" id="ARBA00022989"/>
    </source>
</evidence>
<evidence type="ECO:0000256" key="2">
    <source>
        <dbReference type="ARBA" id="ARBA00022692"/>
    </source>
</evidence>
<comment type="subcellular location">
    <subcellularLocation>
        <location evidence="1">Membrane</location>
        <topology evidence="1">Multi-pass membrane protein</topology>
    </subcellularLocation>
</comment>
<dbReference type="NCBIfam" id="TIGR03062">
    <property type="entry name" value="pip_yhgE_Cterm"/>
    <property type="match status" value="1"/>
</dbReference>
<dbReference type="InterPro" id="IPR051328">
    <property type="entry name" value="T7SS_ABC-Transporter"/>
</dbReference>
<feature type="transmembrane region" description="Helical" evidence="5">
    <location>
        <begin position="685"/>
        <end position="708"/>
    </location>
</feature>
<evidence type="ECO:0000259" key="6">
    <source>
        <dbReference type="Pfam" id="PF12698"/>
    </source>
</evidence>
<protein>
    <submittedName>
        <fullName evidence="7">YhgE/Pip domain-containing protein</fullName>
    </submittedName>
</protein>
<dbReference type="NCBIfam" id="TIGR03061">
    <property type="entry name" value="pip_yhgE_Nterm"/>
    <property type="match status" value="1"/>
</dbReference>